<protein>
    <submittedName>
        <fullName evidence="2">Uncharacterized protein</fullName>
    </submittedName>
</protein>
<organism evidence="2 3">
    <name type="scientific">Paramecium pentaurelia</name>
    <dbReference type="NCBI Taxonomy" id="43138"/>
    <lineage>
        <taxon>Eukaryota</taxon>
        <taxon>Sar</taxon>
        <taxon>Alveolata</taxon>
        <taxon>Ciliophora</taxon>
        <taxon>Intramacronucleata</taxon>
        <taxon>Oligohymenophorea</taxon>
        <taxon>Peniculida</taxon>
        <taxon>Parameciidae</taxon>
        <taxon>Paramecium</taxon>
    </lineage>
</organism>
<dbReference type="Proteomes" id="UP000689195">
    <property type="component" value="Unassembled WGS sequence"/>
</dbReference>
<reference evidence="2" key="1">
    <citation type="submission" date="2021-01" db="EMBL/GenBank/DDBJ databases">
        <authorList>
            <consortium name="Genoscope - CEA"/>
            <person name="William W."/>
        </authorList>
    </citation>
    <scope>NUCLEOTIDE SEQUENCE</scope>
</reference>
<gene>
    <name evidence="2" type="ORF">PPENT_87.1.T0680175</name>
</gene>
<keyword evidence="3" id="KW-1185">Reference proteome</keyword>
<evidence type="ECO:0000313" key="3">
    <source>
        <dbReference type="Proteomes" id="UP000689195"/>
    </source>
</evidence>
<sequence length="265" mass="31064">MQNSKNKQIFCDQFELFKDKQFQSISSLKQVKIEQVSNQEQIINESSVEDIFEQMGNKGSNQEQPKQINKVNKINKNDDWKSYYNLRLKEIKLERPELKHNQMTYLISEEWKIIKKQFKKVPLSLNQDEDLLNKKKLKQIKDNSKFCQEIISFEKQECDSELDFNPFESAKFIENLRLKKFKLVINDLTYELPGIAIIEAINNDSILIYLNQNINNNNVTNISTTQGTPNKKANPNLEDIGSDSEQSICRGNDDFILQNNIRSFL</sequence>
<accession>A0A8S1VMN6</accession>
<evidence type="ECO:0000256" key="1">
    <source>
        <dbReference type="SAM" id="MobiDB-lite"/>
    </source>
</evidence>
<proteinExistence type="predicted"/>
<dbReference type="EMBL" id="CAJJDO010000068">
    <property type="protein sequence ID" value="CAD8177921.1"/>
    <property type="molecule type" value="Genomic_DNA"/>
</dbReference>
<comment type="caution">
    <text evidence="2">The sequence shown here is derived from an EMBL/GenBank/DDBJ whole genome shotgun (WGS) entry which is preliminary data.</text>
</comment>
<dbReference type="AlphaFoldDB" id="A0A8S1VMN6"/>
<feature type="region of interest" description="Disordered" evidence="1">
    <location>
        <begin position="222"/>
        <end position="244"/>
    </location>
</feature>
<evidence type="ECO:0000313" key="2">
    <source>
        <dbReference type="EMBL" id="CAD8177921.1"/>
    </source>
</evidence>
<name>A0A8S1VMN6_9CILI</name>
<feature type="compositionally biased region" description="Polar residues" evidence="1">
    <location>
        <begin position="223"/>
        <end position="233"/>
    </location>
</feature>